<feature type="transmembrane region" description="Helical" evidence="13">
    <location>
        <begin position="758"/>
        <end position="779"/>
    </location>
</feature>
<dbReference type="InterPro" id="IPR036866">
    <property type="entry name" value="RibonucZ/Hydroxyglut_hydro"/>
</dbReference>
<dbReference type="InterPro" id="IPR047151">
    <property type="entry name" value="RNZ2-like"/>
</dbReference>
<keyword evidence="11" id="KW-0175">Coiled coil</keyword>
<dbReference type="PANTHER" id="PTHR12553:SF49">
    <property type="entry name" value="ZINC PHOSPHODIESTERASE ELAC PROTEIN 2"/>
    <property type="match status" value="1"/>
</dbReference>
<comment type="caution">
    <text evidence="14">The sequence shown here is derived from an EMBL/GenBank/DDBJ whole genome shotgun (WGS) entry which is preliminary data.</text>
</comment>
<keyword evidence="9" id="KW-0378">Hydrolase</keyword>
<keyword evidence="7" id="KW-0479">Metal-binding</keyword>
<evidence type="ECO:0000313" key="14">
    <source>
        <dbReference type="EMBL" id="KRX02613.1"/>
    </source>
</evidence>
<evidence type="ECO:0000256" key="6">
    <source>
        <dbReference type="ARBA" id="ARBA00022722"/>
    </source>
</evidence>
<dbReference type="GO" id="GO:0042781">
    <property type="term" value="F:3'-tRNA processing endoribonuclease activity"/>
    <property type="evidence" value="ECO:0007669"/>
    <property type="project" value="UniProtKB-EC"/>
</dbReference>
<dbReference type="Proteomes" id="UP000054937">
    <property type="component" value="Unassembled WGS sequence"/>
</dbReference>
<dbReference type="SUPFAM" id="SSF56281">
    <property type="entry name" value="Metallo-hydrolase/oxidoreductase"/>
    <property type="match status" value="1"/>
</dbReference>
<feature type="transmembrane region" description="Helical" evidence="13">
    <location>
        <begin position="723"/>
        <end position="746"/>
    </location>
</feature>
<sequence length="917" mass="107653">MELQQWMFMENIIGLMCLMRHQGQKDRNSGLIPYMVKVIEGSNKHGIKIFSDIKFSQIFKKLYFVLGVKLFSFGNANLQPGEVPLLPSIKEGQKMLARIFQAPENFKNFEQVQEDDNNVKHDLKDFEIKTRENILFIVDYEQNKQLTDQQNQDYLVKKFDEKLDELKLEQPISIFHLTPKNEIKANPIYEKFILKYNKLETKHIFCSSDIELNEQLPKYFLQNIEKNDLQNQNQEYQLFQEEENEFLKQISQKKITPHQLPLYQNYTNVFNKQFPSMFPKIPYFVTQAFQIDETHSEKQNISEIIQNYKLIKNLYVWPPQSMFHVGRENYYKFEQKNLSSTSNLCKFFKPNRLDLISQEMGKQIVSKFLLAKHRNIQKHIPVITKQYTMAEQNKNTDIFPKITTLGTSSSSSTLFRNVTSYMIQLNQNASIMFDCGSGTFQQFLMNLGENQQDLKQELQKIKILFVSHYHTDHHLGISELCQQRKQLGISEPLFIILPNNLLNYYEMINMEIENLNIKIILHSDAEKILPNYEEILKKRKVSKNMSYNPYKIRNQEKSEKLIKNMSQSKSANKKGKQVESDEINHEENEEIIIFQDEEQEGQNQSQNYDFPSYQQEFLDLLKKINIESIQPVPVTHCANACGVVLNLFYEAEKQIKKKYKIVYSGDTRPDKDLAYYGQNADLLIHECTYFDSMIKQANSYNHSAFKEVILLATQMNSDDYKKAILDILFFVPIYIIICIIMFLLCWKPNYDCLPTLTCFSFCGVICGLIFLGVNFTVFYEVLNYEYQQGYYCTIEILDAADLDGKNDVFNSNICFQNKQNLGQESYIAIQYNFKKNKNDSETYIGYGCASDNKKGSLVYSPAPFKYYENQQREKIQQNVQNFYLSSELKDRKSPDLDVQNEISSLSQQERSMGQSIQ</sequence>
<protein>
    <recommendedName>
        <fullName evidence="4">ribonuclease Z</fullName>
        <ecNumber evidence="4">3.1.26.11</ecNumber>
    </recommendedName>
</protein>
<feature type="coiled-coil region" evidence="11">
    <location>
        <begin position="222"/>
        <end position="249"/>
    </location>
</feature>
<evidence type="ECO:0000256" key="8">
    <source>
        <dbReference type="ARBA" id="ARBA00022759"/>
    </source>
</evidence>
<name>A0A0V0QKU4_PSEPJ</name>
<keyword evidence="13" id="KW-0472">Membrane</keyword>
<dbReference type="GO" id="GO:0046872">
    <property type="term" value="F:metal ion binding"/>
    <property type="evidence" value="ECO:0007669"/>
    <property type="project" value="UniProtKB-KW"/>
</dbReference>
<keyword evidence="10" id="KW-0862">Zinc</keyword>
<gene>
    <name evidence="14" type="ORF">PPERSA_11953</name>
</gene>
<organism evidence="14 15">
    <name type="scientific">Pseudocohnilembus persalinus</name>
    <name type="common">Ciliate</name>
    <dbReference type="NCBI Taxonomy" id="266149"/>
    <lineage>
        <taxon>Eukaryota</taxon>
        <taxon>Sar</taxon>
        <taxon>Alveolata</taxon>
        <taxon>Ciliophora</taxon>
        <taxon>Intramacronucleata</taxon>
        <taxon>Oligohymenophorea</taxon>
        <taxon>Scuticociliatia</taxon>
        <taxon>Philasterida</taxon>
        <taxon>Pseudocohnilembidae</taxon>
        <taxon>Pseudocohnilembus</taxon>
    </lineage>
</organism>
<comment type="cofactor">
    <cofactor evidence="2">
        <name>Zn(2+)</name>
        <dbReference type="ChEBI" id="CHEBI:29105"/>
    </cofactor>
</comment>
<dbReference type="Gene3D" id="3.60.15.10">
    <property type="entry name" value="Ribonuclease Z/Hydroxyacylglutathione hydrolase-like"/>
    <property type="match status" value="1"/>
</dbReference>
<dbReference type="EMBL" id="LDAU01000154">
    <property type="protein sequence ID" value="KRX02613.1"/>
    <property type="molecule type" value="Genomic_DNA"/>
</dbReference>
<keyword evidence="8" id="KW-0255">Endonuclease</keyword>
<evidence type="ECO:0000256" key="5">
    <source>
        <dbReference type="ARBA" id="ARBA00022694"/>
    </source>
</evidence>
<dbReference type="Pfam" id="PF23023">
    <property type="entry name" value="Anti-Pycsar_Apyc1"/>
    <property type="match status" value="1"/>
</dbReference>
<evidence type="ECO:0000256" key="12">
    <source>
        <dbReference type="SAM" id="MobiDB-lite"/>
    </source>
</evidence>
<evidence type="ECO:0000256" key="3">
    <source>
        <dbReference type="ARBA" id="ARBA00007823"/>
    </source>
</evidence>
<evidence type="ECO:0000256" key="13">
    <source>
        <dbReference type="SAM" id="Phobius"/>
    </source>
</evidence>
<evidence type="ECO:0000256" key="7">
    <source>
        <dbReference type="ARBA" id="ARBA00022723"/>
    </source>
</evidence>
<dbReference type="EC" id="3.1.26.11" evidence="4"/>
<keyword evidence="13" id="KW-1133">Transmembrane helix</keyword>
<accession>A0A0V0QKU4</accession>
<keyword evidence="6" id="KW-0540">Nuclease</keyword>
<comment type="similarity">
    <text evidence="3">Belongs to the RNase Z family.</text>
</comment>
<dbReference type="InParanoid" id="A0A0V0QKU4"/>
<evidence type="ECO:0000256" key="1">
    <source>
        <dbReference type="ARBA" id="ARBA00000402"/>
    </source>
</evidence>
<evidence type="ECO:0000256" key="10">
    <source>
        <dbReference type="ARBA" id="ARBA00022833"/>
    </source>
</evidence>
<evidence type="ECO:0000256" key="11">
    <source>
        <dbReference type="SAM" id="Coils"/>
    </source>
</evidence>
<keyword evidence="13" id="KW-0812">Transmembrane</keyword>
<feature type="compositionally biased region" description="Polar residues" evidence="12">
    <location>
        <begin position="900"/>
        <end position="917"/>
    </location>
</feature>
<evidence type="ECO:0000256" key="4">
    <source>
        <dbReference type="ARBA" id="ARBA00012477"/>
    </source>
</evidence>
<dbReference type="GO" id="GO:1990180">
    <property type="term" value="P:mitochondrial tRNA 3'-end processing"/>
    <property type="evidence" value="ECO:0007669"/>
    <property type="project" value="TreeGrafter"/>
</dbReference>
<evidence type="ECO:0000313" key="15">
    <source>
        <dbReference type="Proteomes" id="UP000054937"/>
    </source>
</evidence>
<keyword evidence="5" id="KW-0819">tRNA processing</keyword>
<dbReference type="GO" id="GO:0005739">
    <property type="term" value="C:mitochondrion"/>
    <property type="evidence" value="ECO:0007669"/>
    <property type="project" value="TreeGrafter"/>
</dbReference>
<dbReference type="OrthoDB" id="527344at2759"/>
<dbReference type="AlphaFoldDB" id="A0A0V0QKU4"/>
<evidence type="ECO:0000256" key="9">
    <source>
        <dbReference type="ARBA" id="ARBA00022801"/>
    </source>
</evidence>
<comment type="catalytic activity">
    <reaction evidence="1">
        <text>Endonucleolytic cleavage of RNA, removing extra 3' nucleotides from tRNA precursor, generating 3' termini of tRNAs. A 3'-hydroxy group is left at the tRNA terminus and a 5'-phosphoryl group is left at the trailer molecule.</text>
        <dbReference type="EC" id="3.1.26.11"/>
    </reaction>
</comment>
<dbReference type="PANTHER" id="PTHR12553">
    <property type="entry name" value="ZINC PHOSPHODIESTERASE ELAC PROTEIN 2"/>
    <property type="match status" value="1"/>
</dbReference>
<keyword evidence="15" id="KW-1185">Reference proteome</keyword>
<evidence type="ECO:0000256" key="2">
    <source>
        <dbReference type="ARBA" id="ARBA00001947"/>
    </source>
</evidence>
<feature type="region of interest" description="Disordered" evidence="12">
    <location>
        <begin position="889"/>
        <end position="917"/>
    </location>
</feature>
<proteinExistence type="inferred from homology"/>
<reference evidence="14 15" key="1">
    <citation type="journal article" date="2015" name="Sci. Rep.">
        <title>Genome of the facultative scuticociliatosis pathogen Pseudocohnilembus persalinus provides insight into its virulence through horizontal gene transfer.</title>
        <authorList>
            <person name="Xiong J."/>
            <person name="Wang G."/>
            <person name="Cheng J."/>
            <person name="Tian M."/>
            <person name="Pan X."/>
            <person name="Warren A."/>
            <person name="Jiang C."/>
            <person name="Yuan D."/>
            <person name="Miao W."/>
        </authorList>
    </citation>
    <scope>NUCLEOTIDE SEQUENCE [LARGE SCALE GENOMIC DNA]</scope>
    <source>
        <strain evidence="14">36N120E</strain>
    </source>
</reference>